<feature type="domain" description="O-antigen ligase-related" evidence="6">
    <location>
        <begin position="305"/>
        <end position="447"/>
    </location>
</feature>
<feature type="transmembrane region" description="Helical" evidence="5">
    <location>
        <begin position="495"/>
        <end position="512"/>
    </location>
</feature>
<keyword evidence="8" id="KW-1185">Reference proteome</keyword>
<dbReference type="AlphaFoldDB" id="A0A931H979"/>
<evidence type="ECO:0000256" key="4">
    <source>
        <dbReference type="ARBA" id="ARBA00023136"/>
    </source>
</evidence>
<dbReference type="InterPro" id="IPR007016">
    <property type="entry name" value="O-antigen_ligase-rel_domated"/>
</dbReference>
<dbReference type="GO" id="GO:0016020">
    <property type="term" value="C:membrane"/>
    <property type="evidence" value="ECO:0007669"/>
    <property type="project" value="UniProtKB-SubCell"/>
</dbReference>
<dbReference type="GO" id="GO:0016874">
    <property type="term" value="F:ligase activity"/>
    <property type="evidence" value="ECO:0007669"/>
    <property type="project" value="UniProtKB-KW"/>
</dbReference>
<evidence type="ECO:0000256" key="3">
    <source>
        <dbReference type="ARBA" id="ARBA00022989"/>
    </source>
</evidence>
<dbReference type="EMBL" id="JADZGI010000001">
    <property type="protein sequence ID" value="MBH0111343.1"/>
    <property type="molecule type" value="Genomic_DNA"/>
</dbReference>
<proteinExistence type="predicted"/>
<sequence>MTSLDAVAAKSPARSFTISTYHPPEHGWRGQLLIKLAIIAGVALVGASIGGLPLNLIIVPLLPVVLLTLAIVWVLPENRNPPTRLMGVMFFWYTVSIILWPYYLAIQVPGLPLIEIRRIFLALSIVLFLICYSSSRAFREELKAAALTCKTEMKLFWAFMGFMLAAVPFSVDIGTALPNFVKYQIGWTAPFLISIYIMIRAGNLRLFANVIRISAVVLAVIGFFEYRNQGILWANHIPSFLKVSDPAMINLLEPVFRSGEYRVTGPFSVSLSYAEFMAMAMPFFIHYIMEGKNFWLRALAVIAHLAIFGAILLTRARVGLVGTFAAHGIYFAAWTYRKWRQERNNMLASVLLFVTPVALALAVATIYAVPALRIATFGGGAQSASTNSRWEQVESAIPHIAQRPIIGYGPGKSASVLGYRNPIGELSIDSYVLAGALDYGALGFAVMVAMYAMFVVRGFRVGQAGHGELTNAIPAATGIAVWMFIKIALAQEDNVSILYIYMGIIVAVAYRLKLEMDGAQKDKPASPPAATSR</sequence>
<comment type="subcellular location">
    <subcellularLocation>
        <location evidence="1">Membrane</location>
        <topology evidence="1">Multi-pass membrane protein</topology>
    </subcellularLocation>
</comment>
<feature type="transmembrane region" description="Helical" evidence="5">
    <location>
        <begin position="116"/>
        <end position="134"/>
    </location>
</feature>
<feature type="transmembrane region" description="Helical" evidence="5">
    <location>
        <begin position="32"/>
        <end position="50"/>
    </location>
</feature>
<organism evidence="7 8">
    <name type="scientific">Novosphingobium aureum</name>
    <dbReference type="NCBI Taxonomy" id="2792964"/>
    <lineage>
        <taxon>Bacteria</taxon>
        <taxon>Pseudomonadati</taxon>
        <taxon>Pseudomonadota</taxon>
        <taxon>Alphaproteobacteria</taxon>
        <taxon>Sphingomonadales</taxon>
        <taxon>Sphingomonadaceae</taxon>
        <taxon>Novosphingobium</taxon>
    </lineage>
</organism>
<gene>
    <name evidence="7" type="ORF">I5E68_00070</name>
</gene>
<feature type="transmembrane region" description="Helical" evidence="5">
    <location>
        <begin position="471"/>
        <end position="489"/>
    </location>
</feature>
<dbReference type="RefSeq" id="WP_197159663.1">
    <property type="nucleotide sequence ID" value="NZ_JADZGI010000001.1"/>
</dbReference>
<dbReference type="Pfam" id="PF04932">
    <property type="entry name" value="Wzy_C"/>
    <property type="match status" value="1"/>
</dbReference>
<feature type="transmembrane region" description="Helical" evidence="5">
    <location>
        <begin position="56"/>
        <end position="75"/>
    </location>
</feature>
<evidence type="ECO:0000256" key="5">
    <source>
        <dbReference type="SAM" id="Phobius"/>
    </source>
</evidence>
<feature type="transmembrane region" description="Helical" evidence="5">
    <location>
        <begin position="348"/>
        <end position="369"/>
    </location>
</feature>
<keyword evidence="2 5" id="KW-0812">Transmembrane</keyword>
<evidence type="ECO:0000313" key="8">
    <source>
        <dbReference type="Proteomes" id="UP000617634"/>
    </source>
</evidence>
<feature type="transmembrane region" description="Helical" evidence="5">
    <location>
        <begin position="267"/>
        <end position="287"/>
    </location>
</feature>
<dbReference type="InterPro" id="IPR051533">
    <property type="entry name" value="WaaL-like"/>
</dbReference>
<evidence type="ECO:0000259" key="6">
    <source>
        <dbReference type="Pfam" id="PF04932"/>
    </source>
</evidence>
<dbReference type="PANTHER" id="PTHR37422">
    <property type="entry name" value="TEICHURONIC ACID BIOSYNTHESIS PROTEIN TUAE"/>
    <property type="match status" value="1"/>
</dbReference>
<keyword evidence="4 5" id="KW-0472">Membrane</keyword>
<evidence type="ECO:0000313" key="7">
    <source>
        <dbReference type="EMBL" id="MBH0111343.1"/>
    </source>
</evidence>
<reference evidence="7" key="1">
    <citation type="submission" date="2020-11" db="EMBL/GenBank/DDBJ databases">
        <title>Novosphingobium aureum sp. nov., a marine bacterium isolated from sediment of a salt flat.</title>
        <authorList>
            <person name="Yoo Y."/>
            <person name="Kim J.-J."/>
        </authorList>
    </citation>
    <scope>NUCLEOTIDE SEQUENCE</scope>
    <source>
        <strain evidence="7">YJ-S2-02</strain>
    </source>
</reference>
<evidence type="ECO:0000256" key="2">
    <source>
        <dbReference type="ARBA" id="ARBA00022692"/>
    </source>
</evidence>
<evidence type="ECO:0000256" key="1">
    <source>
        <dbReference type="ARBA" id="ARBA00004141"/>
    </source>
</evidence>
<feature type="transmembrane region" description="Helical" evidence="5">
    <location>
        <begin position="155"/>
        <end position="177"/>
    </location>
</feature>
<feature type="transmembrane region" description="Helical" evidence="5">
    <location>
        <begin position="183"/>
        <end position="199"/>
    </location>
</feature>
<dbReference type="PANTHER" id="PTHR37422:SF13">
    <property type="entry name" value="LIPOPOLYSACCHARIDE BIOSYNTHESIS PROTEIN PA4999-RELATED"/>
    <property type="match status" value="1"/>
</dbReference>
<feature type="transmembrane region" description="Helical" evidence="5">
    <location>
        <begin position="439"/>
        <end position="459"/>
    </location>
</feature>
<feature type="transmembrane region" description="Helical" evidence="5">
    <location>
        <begin position="87"/>
        <end position="104"/>
    </location>
</feature>
<keyword evidence="3 5" id="KW-1133">Transmembrane helix</keyword>
<comment type="caution">
    <text evidence="7">The sequence shown here is derived from an EMBL/GenBank/DDBJ whole genome shotgun (WGS) entry which is preliminary data.</text>
</comment>
<name>A0A931H979_9SPHN</name>
<feature type="transmembrane region" description="Helical" evidence="5">
    <location>
        <begin position="294"/>
        <end position="312"/>
    </location>
</feature>
<protein>
    <submittedName>
        <fullName evidence="7">O-antigen ligase family protein</fullName>
    </submittedName>
</protein>
<dbReference type="Proteomes" id="UP000617634">
    <property type="component" value="Unassembled WGS sequence"/>
</dbReference>
<keyword evidence="7" id="KW-0436">Ligase</keyword>
<accession>A0A931H979</accession>